<evidence type="ECO:0000256" key="1">
    <source>
        <dbReference type="ARBA" id="ARBA00023239"/>
    </source>
</evidence>
<protein>
    <submittedName>
        <fullName evidence="3">Amidohydrolase</fullName>
    </submittedName>
</protein>
<keyword evidence="3" id="KW-0378">Hydrolase</keyword>
<feature type="domain" description="Amidohydrolase-related" evidence="2">
    <location>
        <begin position="8"/>
        <end position="348"/>
    </location>
</feature>
<dbReference type="GO" id="GO:0005737">
    <property type="term" value="C:cytoplasm"/>
    <property type="evidence" value="ECO:0007669"/>
    <property type="project" value="TreeGrafter"/>
</dbReference>
<dbReference type="Pfam" id="PF04909">
    <property type="entry name" value="Amidohydro_2"/>
    <property type="match status" value="1"/>
</dbReference>
<dbReference type="GO" id="GO:0016831">
    <property type="term" value="F:carboxy-lyase activity"/>
    <property type="evidence" value="ECO:0007669"/>
    <property type="project" value="InterPro"/>
</dbReference>
<keyword evidence="4" id="KW-1185">Reference proteome</keyword>
<dbReference type="InterPro" id="IPR006680">
    <property type="entry name" value="Amidohydro-rel"/>
</dbReference>
<dbReference type="AlphaFoldDB" id="A0A437MER9"/>
<dbReference type="GO" id="GO:0016787">
    <property type="term" value="F:hydrolase activity"/>
    <property type="evidence" value="ECO:0007669"/>
    <property type="project" value="UniProtKB-KW"/>
</dbReference>
<dbReference type="PANTHER" id="PTHR21240:SF28">
    <property type="entry name" value="ISO-OROTATE DECARBOXYLASE (EUROFUNG)"/>
    <property type="match status" value="1"/>
</dbReference>
<dbReference type="OrthoDB" id="7336207at2"/>
<dbReference type="SUPFAM" id="SSF51556">
    <property type="entry name" value="Metallo-dependent hydrolases"/>
    <property type="match status" value="1"/>
</dbReference>
<dbReference type="RefSeq" id="WP_127788050.1">
    <property type="nucleotide sequence ID" value="NZ_SACL01000004.1"/>
</dbReference>
<dbReference type="InterPro" id="IPR032465">
    <property type="entry name" value="ACMSD"/>
</dbReference>
<dbReference type="GO" id="GO:0019748">
    <property type="term" value="P:secondary metabolic process"/>
    <property type="evidence" value="ECO:0007669"/>
    <property type="project" value="TreeGrafter"/>
</dbReference>
<evidence type="ECO:0000313" key="4">
    <source>
        <dbReference type="Proteomes" id="UP000282957"/>
    </source>
</evidence>
<sequence>MNWLNGAIDADLHPMVPGIQALAPYLPPLWRDQIAQRGMEGLDTQAFPPNSPKTVRADWRPASGAPASTITQLREQVLDPWGIARGIVTPLYGVQLIFNEDMGRAFTSALNDWTRAEWLDQDPRLAGSIVLPMFNPEHAVAEIERLAPDPRFVQAMVLVMGESPLGRRQNWPIFEALVRHKLPLAIHAGSCYRNPVTSLGWPSWYAEDYAANQQAFQSTLASLITEGAFQKFPDLKVVLLESGVSWLPAFLWRLSKTWKGVRFEVPWLQRSPLEIVRDHVRLSIQPFDAPDDAETVQRLMEHLGSDEMLLWSSDWPHWQFDGAPQLPPGIGPELARKICVDNARATYSRLSQEALP</sequence>
<dbReference type="Proteomes" id="UP000282957">
    <property type="component" value="Unassembled WGS sequence"/>
</dbReference>
<comment type="caution">
    <text evidence="3">The sequence shown here is derived from an EMBL/GenBank/DDBJ whole genome shotgun (WGS) entry which is preliminary data.</text>
</comment>
<dbReference type="Gene3D" id="3.20.20.140">
    <property type="entry name" value="Metal-dependent hydrolases"/>
    <property type="match status" value="1"/>
</dbReference>
<name>A0A437MER9_9PROT</name>
<reference evidence="3 4" key="1">
    <citation type="submission" date="2019-01" db="EMBL/GenBank/DDBJ databases">
        <authorList>
            <person name="Chen W.-M."/>
        </authorList>
    </citation>
    <scope>NUCLEOTIDE SEQUENCE [LARGE SCALE GENOMIC DNA]</scope>
    <source>
        <strain evidence="3 4">CCP-6</strain>
    </source>
</reference>
<accession>A0A437MER9</accession>
<dbReference type="InterPro" id="IPR032466">
    <property type="entry name" value="Metal_Hydrolase"/>
</dbReference>
<dbReference type="PANTHER" id="PTHR21240">
    <property type="entry name" value="2-AMINO-3-CARBOXYLMUCONATE-6-SEMIALDEHYDE DECARBOXYLASE"/>
    <property type="match status" value="1"/>
</dbReference>
<gene>
    <name evidence="3" type="ORF">EOD42_13425</name>
</gene>
<organism evidence="3 4">
    <name type="scientific">Rhodovarius crocodyli</name>
    <dbReference type="NCBI Taxonomy" id="1979269"/>
    <lineage>
        <taxon>Bacteria</taxon>
        <taxon>Pseudomonadati</taxon>
        <taxon>Pseudomonadota</taxon>
        <taxon>Alphaproteobacteria</taxon>
        <taxon>Acetobacterales</taxon>
        <taxon>Roseomonadaceae</taxon>
        <taxon>Rhodovarius</taxon>
    </lineage>
</organism>
<keyword evidence="1" id="KW-0456">Lyase</keyword>
<evidence type="ECO:0000259" key="2">
    <source>
        <dbReference type="Pfam" id="PF04909"/>
    </source>
</evidence>
<proteinExistence type="predicted"/>
<dbReference type="EMBL" id="SACL01000004">
    <property type="protein sequence ID" value="RVT96116.1"/>
    <property type="molecule type" value="Genomic_DNA"/>
</dbReference>
<evidence type="ECO:0000313" key="3">
    <source>
        <dbReference type="EMBL" id="RVT96116.1"/>
    </source>
</evidence>